<sequence length="263" mass="30207">MTLFVKVASALVFVAAASTGGYYLLSSGNDRVFVIKDKSSFNALYTEEMFGNDYSQYMVDPDRYENKKWWEESFKKFKSASSSTTLSNEFQVQNITLAYSDDESTTLIKSLNKACKAALLSNQTEIDKKANYEDNIWYFCSVINTRRKFSSKDNYTSKVGGLEIYKNKTVSVKTENDKYNSSFWEVRNKEFFDEINSGYSGSMASKDSIFSELYKKKLNRGEEDTIKKTCEKVYEADSLDLEDPKMKDSDVALFCFLIPEVRK</sequence>
<gene>
    <name evidence="1" type="ORF">MHSWG343_05380</name>
</gene>
<organism evidence="1 2">
    <name type="scientific">Candidatus Mycoplasma haematohominis</name>
    <dbReference type="NCBI Taxonomy" id="1494318"/>
    <lineage>
        <taxon>Bacteria</taxon>
        <taxon>Bacillati</taxon>
        <taxon>Mycoplasmatota</taxon>
        <taxon>Mollicutes</taxon>
        <taxon>Mycoplasmataceae</taxon>
        <taxon>Mycoplasma</taxon>
    </lineage>
</organism>
<dbReference type="EMBL" id="BIMN01000002">
    <property type="protein sequence ID" value="GCE63541.1"/>
    <property type="molecule type" value="Genomic_DNA"/>
</dbReference>
<accession>A0A478FQ14</accession>
<proteinExistence type="predicted"/>
<reference evidence="1 2" key="1">
    <citation type="submission" date="2019-01" db="EMBL/GenBank/DDBJ databases">
        <title>Draft genome sequences of Candidatus Mycoplasma haemohominis SWG34-3 identified from a patient with pyrexia, anemia and liver dysfunction.</title>
        <authorList>
            <person name="Sekizuka T."/>
            <person name="Hattori N."/>
            <person name="Katano H."/>
            <person name="Takuma T."/>
            <person name="Ito T."/>
            <person name="Arai N."/>
            <person name="Yanai R."/>
            <person name="Ishii S."/>
            <person name="Miura Y."/>
            <person name="Tokunaga T."/>
            <person name="Watanabe H."/>
            <person name="Nomura N."/>
            <person name="Eguchi J."/>
            <person name="Arai T."/>
            <person name="Hasegawa H."/>
            <person name="Nakamaki T."/>
            <person name="Wakita T."/>
            <person name="Niki Y."/>
            <person name="Kuroda M."/>
        </authorList>
    </citation>
    <scope>NUCLEOTIDE SEQUENCE [LARGE SCALE GENOMIC DNA]</scope>
    <source>
        <strain evidence="1">SWG34-3</strain>
    </source>
</reference>
<protein>
    <submittedName>
        <fullName evidence="1">Uncharacterized protein</fullName>
    </submittedName>
</protein>
<name>A0A478FQ14_9MOLU</name>
<evidence type="ECO:0000313" key="1">
    <source>
        <dbReference type="EMBL" id="GCE63541.1"/>
    </source>
</evidence>
<comment type="caution">
    <text evidence="1">The sequence shown here is derived from an EMBL/GenBank/DDBJ whole genome shotgun (WGS) entry which is preliminary data.</text>
</comment>
<evidence type="ECO:0000313" key="2">
    <source>
        <dbReference type="Proteomes" id="UP000324831"/>
    </source>
</evidence>
<dbReference type="AlphaFoldDB" id="A0A478FQ14"/>
<dbReference type="Proteomes" id="UP000324831">
    <property type="component" value="Unassembled WGS sequence"/>
</dbReference>